<feature type="binding site" evidence="3">
    <location>
        <position position="111"/>
    </location>
    <ligand>
        <name>substrate</name>
    </ligand>
</feature>
<organism evidence="6 7">
    <name type="scientific">Geotrichum candidum</name>
    <name type="common">Oospora lactis</name>
    <name type="synonym">Dipodascus geotrichum</name>
    <dbReference type="NCBI Taxonomy" id="1173061"/>
    <lineage>
        <taxon>Eukaryota</taxon>
        <taxon>Fungi</taxon>
        <taxon>Dikarya</taxon>
        <taxon>Ascomycota</taxon>
        <taxon>Saccharomycotina</taxon>
        <taxon>Dipodascomycetes</taxon>
        <taxon>Dipodascales</taxon>
        <taxon>Dipodascaceae</taxon>
        <taxon>Geotrichum</taxon>
    </lineage>
</organism>
<dbReference type="STRING" id="1173061.A0A0J9X4L6"/>
<feature type="active site" description="Proton donor" evidence="2">
    <location>
        <position position="51"/>
    </location>
</feature>
<evidence type="ECO:0000313" key="7">
    <source>
        <dbReference type="Proteomes" id="UP000242525"/>
    </source>
</evidence>
<proteinExistence type="predicted"/>
<evidence type="ECO:0000313" key="6">
    <source>
        <dbReference type="EMBL" id="CDO52121.1"/>
    </source>
</evidence>
<evidence type="ECO:0000256" key="3">
    <source>
        <dbReference type="PIRSR" id="PIRSR000097-2"/>
    </source>
</evidence>
<dbReference type="OrthoDB" id="416253at2759"/>
<dbReference type="Gene3D" id="3.20.20.100">
    <property type="entry name" value="NADP-dependent oxidoreductase domain"/>
    <property type="match status" value="1"/>
</dbReference>
<dbReference type="InterPro" id="IPR020471">
    <property type="entry name" value="AKR"/>
</dbReference>
<evidence type="ECO:0000259" key="5">
    <source>
        <dbReference type="Pfam" id="PF00248"/>
    </source>
</evidence>
<evidence type="ECO:0000256" key="2">
    <source>
        <dbReference type="PIRSR" id="PIRSR000097-1"/>
    </source>
</evidence>
<dbReference type="Pfam" id="PF00248">
    <property type="entry name" value="Aldo_ket_red"/>
    <property type="match status" value="1"/>
</dbReference>
<keyword evidence="7" id="KW-1185">Reference proteome</keyword>
<gene>
    <name evidence="6" type="ORF">BN980_GECA02s06148g</name>
</gene>
<dbReference type="InterPro" id="IPR036812">
    <property type="entry name" value="NAD(P)_OxRdtase_dom_sf"/>
</dbReference>
<name>A0A0J9X4L6_GEOCN</name>
<evidence type="ECO:0000256" key="1">
    <source>
        <dbReference type="ARBA" id="ARBA00023002"/>
    </source>
</evidence>
<evidence type="ECO:0000256" key="4">
    <source>
        <dbReference type="PIRSR" id="PIRSR000097-3"/>
    </source>
</evidence>
<dbReference type="PIRSF" id="PIRSF000097">
    <property type="entry name" value="AKR"/>
    <property type="match status" value="1"/>
</dbReference>
<feature type="domain" description="NADP-dependent oxidoreductase" evidence="5">
    <location>
        <begin position="17"/>
        <end position="284"/>
    </location>
</feature>
<reference evidence="6" key="1">
    <citation type="submission" date="2014-03" db="EMBL/GenBank/DDBJ databases">
        <authorList>
            <person name="Casaregola S."/>
        </authorList>
    </citation>
    <scope>NUCLEOTIDE SEQUENCE [LARGE SCALE GENOMIC DNA]</scope>
    <source>
        <strain evidence="6">CLIB 918</strain>
    </source>
</reference>
<keyword evidence="1" id="KW-0560">Oxidoreductase</keyword>
<dbReference type="FunFam" id="3.20.20.100:FF:000002">
    <property type="entry name" value="2,5-diketo-D-gluconic acid reductase A"/>
    <property type="match status" value="1"/>
</dbReference>
<dbReference type="PRINTS" id="PR00069">
    <property type="entry name" value="ALDKETRDTASE"/>
</dbReference>
<dbReference type="SUPFAM" id="SSF51430">
    <property type="entry name" value="NAD(P)-linked oxidoreductase"/>
    <property type="match status" value="1"/>
</dbReference>
<accession>A0A0J9X4L6</accession>
<comment type="caution">
    <text evidence="6">The sequence shown here is derived from an EMBL/GenBank/DDBJ whole genome shotgun (WGS) entry which is preliminary data.</text>
</comment>
<feature type="site" description="Lowers pKa of active site Tyr" evidence="4">
    <location>
        <position position="80"/>
    </location>
</feature>
<dbReference type="AlphaFoldDB" id="A0A0J9X4L6"/>
<sequence>MTSLSVTLNNGVSMPLLGIGTWKAGPGEVEAALEHALVKTGIRHVDGATIYRNEQEVGEGIRRALASGAVKREDLFITTKVWPSYWNRVEESLDNSLRDLGLDYVDLLLVHWPLGFNPHGNDEFTPKLDNGEFDYDPKYNFKENWAQFEAVYKNTNKVRSIGVSNFSIPNLEKLLADATVVPVINQVEGHPLLPQRELEKYCKEKGIVIEAWRPLAALSPLLFENPDIVRIAAKHNVPVGTILISWHLAEGRSVIPKSVKTSRIDSNAIYAPLDKQDLADIDNLHKTVGIKRFGPSPFGNGHVHFEDWD</sequence>
<protein>
    <submittedName>
        <fullName evidence="6">Similar to Saccharomyces cerevisiae YOR120W GCY1 Glycerol dehydrogenase, involved in an alternative pathway for glycerol catabolism used under microaerobic conditions</fullName>
    </submittedName>
</protein>
<dbReference type="GO" id="GO:0016616">
    <property type="term" value="F:oxidoreductase activity, acting on the CH-OH group of donors, NAD or NADP as acceptor"/>
    <property type="evidence" value="ECO:0007669"/>
    <property type="project" value="UniProtKB-ARBA"/>
</dbReference>
<dbReference type="Proteomes" id="UP000242525">
    <property type="component" value="Unassembled WGS sequence"/>
</dbReference>
<dbReference type="PANTHER" id="PTHR11732">
    <property type="entry name" value="ALDO/KETO REDUCTASE"/>
    <property type="match status" value="1"/>
</dbReference>
<dbReference type="InterPro" id="IPR023210">
    <property type="entry name" value="NADP_OxRdtase_dom"/>
</dbReference>
<dbReference type="EMBL" id="CCBN010000002">
    <property type="protein sequence ID" value="CDO52121.1"/>
    <property type="molecule type" value="Genomic_DNA"/>
</dbReference>